<gene>
    <name evidence="2" type="ORF">FE257_002529</name>
</gene>
<keyword evidence="3" id="KW-1185">Reference proteome</keyword>
<sequence length="621" mass="68845">MLDELDNIFDDHPSLDASLEDFENNSNAHRSPVFGLPSQHSGFRSEESDGDDDETTPNGERWSPPGFRRYDTVQGSGWYRHQPYLRKPDTDPLTLRPTVGVSPSQSREPSPQYEDALEVPGKRSYSAETGDVTIAASVPLPTEAESPQKDRSPSPGPAPGARPNPEGLDFGPENNLSNYIRFAVRAEVQHREPFVAFFNYVRSKLDKITSSKSNATLSVLVALLSIAFMRALFMPNMPQSIPDLVKLSSFARSFEPLIYYSENGVQQIGTLQETGVAVWDLSESVRGTNMTSAPIIVRQLDELSESLKSLSLELTRFFANVDSDVDSILIVMDWAKRELETLSSQPPSTLPTIAFDNLHDLLSRLGTLERVSVPNSDTAGSELTTTPTTFGNVVSTLFGQTAAQRTRTTLTRTFTEFLSVLEESINSELSHSTALFALFESIDRQFLNLQRTVVRESDAQERAEGEMLSSLWTRVLGPDASVVRKYEKNKRLLANVRSRTVANKHLLMDHRGRLLTLKVNLETLRRKLVSPLVRRNDSVSFVGSVDSNGGRSNGRMLGPVEAVIEGQIRGLEGSYDYLRSVREKQKAKLMEMVYGAGRKLPPNTMLADGSDDPNAESIEGI</sequence>
<dbReference type="AlphaFoldDB" id="A0AAD4GY06"/>
<name>A0AAD4GY06_ASPNN</name>
<proteinExistence type="predicted"/>
<feature type="region of interest" description="Disordered" evidence="1">
    <location>
        <begin position="138"/>
        <end position="170"/>
    </location>
</feature>
<protein>
    <submittedName>
        <fullName evidence="2">Uncharacterized protein</fullName>
    </submittedName>
</protein>
<dbReference type="Proteomes" id="UP001194746">
    <property type="component" value="Unassembled WGS sequence"/>
</dbReference>
<accession>A0AAD4GY06</accession>
<evidence type="ECO:0000313" key="3">
    <source>
        <dbReference type="Proteomes" id="UP001194746"/>
    </source>
</evidence>
<organism evidence="2 3">
    <name type="scientific">Aspergillus nanangensis</name>
    <dbReference type="NCBI Taxonomy" id="2582783"/>
    <lineage>
        <taxon>Eukaryota</taxon>
        <taxon>Fungi</taxon>
        <taxon>Dikarya</taxon>
        <taxon>Ascomycota</taxon>
        <taxon>Pezizomycotina</taxon>
        <taxon>Eurotiomycetes</taxon>
        <taxon>Eurotiomycetidae</taxon>
        <taxon>Eurotiales</taxon>
        <taxon>Aspergillaceae</taxon>
        <taxon>Aspergillus</taxon>
        <taxon>Aspergillus subgen. Circumdati</taxon>
    </lineage>
</organism>
<reference evidence="2" key="1">
    <citation type="journal article" date="2019" name="Beilstein J. Org. Chem.">
        <title>Nanangenines: drimane sesquiterpenoids as the dominant metabolite cohort of a novel Australian fungus, Aspergillus nanangensis.</title>
        <authorList>
            <person name="Lacey H.J."/>
            <person name="Gilchrist C.L.M."/>
            <person name="Crombie A."/>
            <person name="Kalaitzis J.A."/>
            <person name="Vuong D."/>
            <person name="Rutledge P.J."/>
            <person name="Turner P."/>
            <person name="Pitt J.I."/>
            <person name="Lacey E."/>
            <person name="Chooi Y.H."/>
            <person name="Piggott A.M."/>
        </authorList>
    </citation>
    <scope>NUCLEOTIDE SEQUENCE</scope>
    <source>
        <strain evidence="2">MST-FP2251</strain>
    </source>
</reference>
<comment type="caution">
    <text evidence="2">The sequence shown here is derived from an EMBL/GenBank/DDBJ whole genome shotgun (WGS) entry which is preliminary data.</text>
</comment>
<reference evidence="2" key="2">
    <citation type="submission" date="2020-02" db="EMBL/GenBank/DDBJ databases">
        <authorList>
            <person name="Gilchrist C.L.M."/>
            <person name="Chooi Y.-H."/>
        </authorList>
    </citation>
    <scope>NUCLEOTIDE SEQUENCE</scope>
    <source>
        <strain evidence="2">MST-FP2251</strain>
    </source>
</reference>
<evidence type="ECO:0000313" key="2">
    <source>
        <dbReference type="EMBL" id="KAF9892123.1"/>
    </source>
</evidence>
<dbReference type="EMBL" id="VCAU01000014">
    <property type="protein sequence ID" value="KAF9892123.1"/>
    <property type="molecule type" value="Genomic_DNA"/>
</dbReference>
<evidence type="ECO:0000256" key="1">
    <source>
        <dbReference type="SAM" id="MobiDB-lite"/>
    </source>
</evidence>
<feature type="region of interest" description="Disordered" evidence="1">
    <location>
        <begin position="1"/>
        <end position="125"/>
    </location>
</feature>